<dbReference type="AlphaFoldDB" id="A0A845R0V5"/>
<evidence type="ECO:0000313" key="2">
    <source>
        <dbReference type="Proteomes" id="UP000467132"/>
    </source>
</evidence>
<organism evidence="1 2">
    <name type="scientific">Senegalia massiliensis</name>
    <dbReference type="NCBI Taxonomy" id="1720316"/>
    <lineage>
        <taxon>Bacteria</taxon>
        <taxon>Bacillati</taxon>
        <taxon>Bacillota</taxon>
        <taxon>Clostridia</taxon>
        <taxon>Eubacteriales</taxon>
        <taxon>Clostridiaceae</taxon>
        <taxon>Senegalia</taxon>
    </lineage>
</organism>
<accession>A0A845R0V5</accession>
<proteinExistence type="predicted"/>
<dbReference type="Proteomes" id="UP000467132">
    <property type="component" value="Unassembled WGS sequence"/>
</dbReference>
<evidence type="ECO:0000313" key="1">
    <source>
        <dbReference type="EMBL" id="NBI07639.1"/>
    </source>
</evidence>
<dbReference type="EMBL" id="QXXA01000013">
    <property type="protein sequence ID" value="NBI07639.1"/>
    <property type="molecule type" value="Genomic_DNA"/>
</dbReference>
<keyword evidence="2" id="KW-1185">Reference proteome</keyword>
<dbReference type="RefSeq" id="WP_160198109.1">
    <property type="nucleotide sequence ID" value="NZ_QXXA01000013.1"/>
</dbReference>
<gene>
    <name evidence="1" type="ORF">D3Z33_12325</name>
</gene>
<name>A0A845R0V5_9CLOT</name>
<protein>
    <submittedName>
        <fullName evidence="1">Uncharacterized protein</fullName>
    </submittedName>
</protein>
<sequence length="66" mass="7769">MKKISKNTIIKYFVFEVKNTDGEKFNVSSAFPKNIEEYCRRCNLKINKIITSSSDRNYIRSISDEI</sequence>
<comment type="caution">
    <text evidence="1">The sequence shown here is derived from an EMBL/GenBank/DDBJ whole genome shotgun (WGS) entry which is preliminary data.</text>
</comment>
<reference evidence="1 2" key="1">
    <citation type="submission" date="2018-08" db="EMBL/GenBank/DDBJ databases">
        <title>Murine metabolic-syndrome-specific gut microbial biobank.</title>
        <authorList>
            <person name="Liu C."/>
        </authorList>
    </citation>
    <scope>NUCLEOTIDE SEQUENCE [LARGE SCALE GENOMIC DNA]</scope>
    <source>
        <strain evidence="1 2">583</strain>
    </source>
</reference>